<dbReference type="GO" id="GO:0030968">
    <property type="term" value="P:endoplasmic reticulum unfolded protein response"/>
    <property type="evidence" value="ECO:0007669"/>
    <property type="project" value="TreeGrafter"/>
</dbReference>
<feature type="region of interest" description="Disordered" evidence="1">
    <location>
        <begin position="350"/>
        <end position="396"/>
    </location>
</feature>
<comment type="caution">
    <text evidence="3">The sequence shown here is derived from an EMBL/GenBank/DDBJ whole genome shotgun (WGS) entry which is preliminary data.</text>
</comment>
<evidence type="ECO:0000256" key="1">
    <source>
        <dbReference type="SAM" id="MobiDB-lite"/>
    </source>
</evidence>
<evidence type="ECO:0008006" key="5">
    <source>
        <dbReference type="Google" id="ProtNLM"/>
    </source>
</evidence>
<dbReference type="AlphaFoldDB" id="A0A3D8SAA2"/>
<evidence type="ECO:0000256" key="2">
    <source>
        <dbReference type="SAM" id="Phobius"/>
    </source>
</evidence>
<feature type="region of interest" description="Disordered" evidence="1">
    <location>
        <begin position="210"/>
        <end position="302"/>
    </location>
</feature>
<gene>
    <name evidence="3" type="ORF">BP5796_04704</name>
</gene>
<feature type="transmembrane region" description="Helical" evidence="2">
    <location>
        <begin position="538"/>
        <end position="557"/>
    </location>
</feature>
<dbReference type="Proteomes" id="UP000256328">
    <property type="component" value="Unassembled WGS sequence"/>
</dbReference>
<dbReference type="OrthoDB" id="21589at2759"/>
<feature type="compositionally biased region" description="Pro residues" evidence="1">
    <location>
        <begin position="705"/>
        <end position="715"/>
    </location>
</feature>
<keyword evidence="2" id="KW-0812">Transmembrane</keyword>
<name>A0A3D8SAA2_9HELO</name>
<keyword evidence="2" id="KW-1133">Transmembrane helix</keyword>
<evidence type="ECO:0000313" key="3">
    <source>
        <dbReference type="EMBL" id="RDW83213.1"/>
    </source>
</evidence>
<organism evidence="3 4">
    <name type="scientific">Coleophoma crateriformis</name>
    <dbReference type="NCBI Taxonomy" id="565419"/>
    <lineage>
        <taxon>Eukaryota</taxon>
        <taxon>Fungi</taxon>
        <taxon>Dikarya</taxon>
        <taxon>Ascomycota</taxon>
        <taxon>Pezizomycotina</taxon>
        <taxon>Leotiomycetes</taxon>
        <taxon>Helotiales</taxon>
        <taxon>Dermateaceae</taxon>
        <taxon>Coleophoma</taxon>
    </lineage>
</organism>
<protein>
    <recommendedName>
        <fullName evidence="5">Ubiquitin-like domain-containing protein</fullName>
    </recommendedName>
</protein>
<feature type="compositionally biased region" description="Polar residues" evidence="1">
    <location>
        <begin position="18"/>
        <end position="28"/>
    </location>
</feature>
<keyword evidence="4" id="KW-1185">Reference proteome</keyword>
<feature type="region of interest" description="Disordered" evidence="1">
    <location>
        <begin position="1"/>
        <end position="30"/>
    </location>
</feature>
<dbReference type="Gene3D" id="3.10.20.90">
    <property type="entry name" value="Phosphatidylinositol 3-kinase Catalytic Subunit, Chain A, domain 1"/>
    <property type="match status" value="1"/>
</dbReference>
<proteinExistence type="predicted"/>
<evidence type="ECO:0000313" key="4">
    <source>
        <dbReference type="Proteomes" id="UP000256328"/>
    </source>
</evidence>
<feature type="region of interest" description="Disordered" evidence="1">
    <location>
        <begin position="452"/>
        <end position="490"/>
    </location>
</feature>
<feature type="compositionally biased region" description="Basic residues" evidence="1">
    <location>
        <begin position="473"/>
        <end position="482"/>
    </location>
</feature>
<dbReference type="PANTHER" id="PTHR12943">
    <property type="entry name" value="HOMOCYSTEINE-RESPONSIVE ENDOPLASMIC RETICULUM-RESIDENT UNIQUITIN-LIKE DOMAIN HERPUD PROTEIN FAMILY MEMBER"/>
    <property type="match status" value="1"/>
</dbReference>
<feature type="transmembrane region" description="Helical" evidence="2">
    <location>
        <begin position="508"/>
        <end position="526"/>
    </location>
</feature>
<dbReference type="EMBL" id="PDLN01000006">
    <property type="protein sequence ID" value="RDW83213.1"/>
    <property type="molecule type" value="Genomic_DNA"/>
</dbReference>
<feature type="compositionally biased region" description="Pro residues" evidence="1">
    <location>
        <begin position="122"/>
        <end position="142"/>
    </location>
</feature>
<feature type="compositionally biased region" description="Polar residues" evidence="1">
    <location>
        <begin position="680"/>
        <end position="690"/>
    </location>
</feature>
<dbReference type="InterPro" id="IPR029071">
    <property type="entry name" value="Ubiquitin-like_domsf"/>
</dbReference>
<accession>A0A3D8SAA2</accession>
<feature type="region of interest" description="Disordered" evidence="1">
    <location>
        <begin position="105"/>
        <end position="142"/>
    </location>
</feature>
<dbReference type="PANTHER" id="PTHR12943:SF27">
    <property type="entry name" value="HOMOCYSTEINE-INDUCED ENDOPLASMIC RETICULUM PROTEIN, ISOFORM A"/>
    <property type="match status" value="1"/>
</dbReference>
<dbReference type="SUPFAM" id="SSF54236">
    <property type="entry name" value="Ubiquitin-like"/>
    <property type="match status" value="1"/>
</dbReference>
<sequence>MSSEGAGDAPTRDEEQPEPTTFTLNVVSPSAGVSGPLVFPHLLASTTVQQLKARIRDALPTRPTDESQRLIHRGRMLGREAETMTEIFGSDTLANPESQTLHLVLRPSTSDGPPAQPQVQLPNPPPPSLSHVPPPPPQLPPNPHFAAATLQHPLPGFQHIQHQAHMHHHNSNVQAVMNARLHQLQQEAERIHQRLTNLDQVANNLQGQAAGQEHNHGGNLPQPALANLFGNPQMGQRPGGVGLPSFQNLIAQHQRERAAEGLHGASSHTSSSPQPGLGRSMPDSHRPDHSTTYTREGVGPNGERWQVTVNETTITTPLVQTNRPMQGTSDAHPALDIQRTLRGADRAQREQNRAARRQASNVSEVDSVPLASEEPVAPMIESQQVRTDSPAGSEPLPMLFVPTATSAANEAASAPLVEPMVYILSSPSGPRALLVNNSETFYTPRQVVRSESHRGLRVTDGGPQPNPVDVLRNRNRPGRRAMPHNPEPEPHIHLHAGNPRAGALAAQMWPHIWLIVRLLGFIWFFTAGNNSWQRTFMICGLALVVFIVNTGVMNGIAEQVLGPLRRHIDRLLPLAGPDAALVPAANAAIPQARRDDVQTQGNGPGTQLDASQVAARLLEQRRQGSWIMAQVRRAEHAMLLFLASLVPGVGERHIAAREAEANAAEQRRIEAANAAEVQPAGNSEGTTGNIPNEDANEGVGAGQEPPAPAPPLVEV</sequence>
<feature type="region of interest" description="Disordered" evidence="1">
    <location>
        <begin position="673"/>
        <end position="715"/>
    </location>
</feature>
<reference evidence="3 4" key="1">
    <citation type="journal article" date="2018" name="IMA Fungus">
        <title>IMA Genome-F 9: Draft genome sequence of Annulohypoxylon stygium, Aspergillus mulundensis, Berkeleyomyces basicola (syn. Thielaviopsis basicola), Ceratocystis smalleyi, two Cercospora beticola strains, Coleophoma cylindrospora, Fusarium fracticaudum, Phialophora cf. hyalina, and Morchella septimelata.</title>
        <authorList>
            <person name="Wingfield B.D."/>
            <person name="Bills G.F."/>
            <person name="Dong Y."/>
            <person name="Huang W."/>
            <person name="Nel W.J."/>
            <person name="Swalarsk-Parry B.S."/>
            <person name="Vaghefi N."/>
            <person name="Wilken P.M."/>
            <person name="An Z."/>
            <person name="de Beer Z.W."/>
            <person name="De Vos L."/>
            <person name="Chen L."/>
            <person name="Duong T.A."/>
            <person name="Gao Y."/>
            <person name="Hammerbacher A."/>
            <person name="Kikkert J.R."/>
            <person name="Li Y."/>
            <person name="Li H."/>
            <person name="Li K."/>
            <person name="Li Q."/>
            <person name="Liu X."/>
            <person name="Ma X."/>
            <person name="Naidoo K."/>
            <person name="Pethybridge S.J."/>
            <person name="Sun J."/>
            <person name="Steenkamp E.T."/>
            <person name="van der Nest M.A."/>
            <person name="van Wyk S."/>
            <person name="Wingfield M.J."/>
            <person name="Xiong C."/>
            <person name="Yue Q."/>
            <person name="Zhang X."/>
        </authorList>
    </citation>
    <scope>NUCLEOTIDE SEQUENCE [LARGE SCALE GENOMIC DNA]</scope>
    <source>
        <strain evidence="3 4">BP5796</strain>
    </source>
</reference>
<dbReference type="InterPro" id="IPR039751">
    <property type="entry name" value="HERPUD1/2"/>
</dbReference>
<keyword evidence="2" id="KW-0472">Membrane</keyword>